<gene>
    <name evidence="1" type="ORF">L6164_008624</name>
</gene>
<organism evidence="1 2">
    <name type="scientific">Bauhinia variegata</name>
    <name type="common">Purple orchid tree</name>
    <name type="synonym">Phanera variegata</name>
    <dbReference type="NCBI Taxonomy" id="167791"/>
    <lineage>
        <taxon>Eukaryota</taxon>
        <taxon>Viridiplantae</taxon>
        <taxon>Streptophyta</taxon>
        <taxon>Embryophyta</taxon>
        <taxon>Tracheophyta</taxon>
        <taxon>Spermatophyta</taxon>
        <taxon>Magnoliopsida</taxon>
        <taxon>eudicotyledons</taxon>
        <taxon>Gunneridae</taxon>
        <taxon>Pentapetalae</taxon>
        <taxon>rosids</taxon>
        <taxon>fabids</taxon>
        <taxon>Fabales</taxon>
        <taxon>Fabaceae</taxon>
        <taxon>Cercidoideae</taxon>
        <taxon>Cercideae</taxon>
        <taxon>Bauhiniinae</taxon>
        <taxon>Bauhinia</taxon>
    </lineage>
</organism>
<keyword evidence="2" id="KW-1185">Reference proteome</keyword>
<protein>
    <submittedName>
        <fullName evidence="1">Uncharacterized protein</fullName>
    </submittedName>
</protein>
<name>A0ACB9PGB3_BAUVA</name>
<comment type="caution">
    <text evidence="1">The sequence shown here is derived from an EMBL/GenBank/DDBJ whole genome shotgun (WGS) entry which is preliminary data.</text>
</comment>
<dbReference type="EMBL" id="CM039429">
    <property type="protein sequence ID" value="KAI4347847.1"/>
    <property type="molecule type" value="Genomic_DNA"/>
</dbReference>
<evidence type="ECO:0000313" key="1">
    <source>
        <dbReference type="EMBL" id="KAI4347847.1"/>
    </source>
</evidence>
<evidence type="ECO:0000313" key="2">
    <source>
        <dbReference type="Proteomes" id="UP000828941"/>
    </source>
</evidence>
<accession>A0ACB9PGB3</accession>
<proteinExistence type="predicted"/>
<reference evidence="1 2" key="1">
    <citation type="journal article" date="2022" name="DNA Res.">
        <title>Chromosomal-level genome assembly of the orchid tree Bauhinia variegata (Leguminosae; Cercidoideae) supports the allotetraploid origin hypothesis of Bauhinia.</title>
        <authorList>
            <person name="Zhong Y."/>
            <person name="Chen Y."/>
            <person name="Zheng D."/>
            <person name="Pang J."/>
            <person name="Liu Y."/>
            <person name="Luo S."/>
            <person name="Meng S."/>
            <person name="Qian L."/>
            <person name="Wei D."/>
            <person name="Dai S."/>
            <person name="Zhou R."/>
        </authorList>
    </citation>
    <scope>NUCLEOTIDE SEQUENCE [LARGE SCALE GENOMIC DNA]</scope>
    <source>
        <strain evidence="1">BV-YZ2020</strain>
    </source>
</reference>
<dbReference type="Proteomes" id="UP000828941">
    <property type="component" value="Chromosome 4"/>
</dbReference>
<sequence>MVQWQPPNKPKVKLNSNVDWNDNGGVGIGGILRNHNGQFIAVWARPTREALSAEMVEIVVGRQGLLSVKGWCYEDVQVKGDTQSLFNSLKNQRSYRSYMGTLLADIVSMSRDFKS</sequence>